<evidence type="ECO:0000259" key="5">
    <source>
        <dbReference type="PROSITE" id="PS51350"/>
    </source>
</evidence>
<dbReference type="EMBL" id="FP929052">
    <property type="protein sequence ID" value="CBL16951.1"/>
    <property type="molecule type" value="Genomic_DNA"/>
</dbReference>
<sequence length="111" mass="11976">MFPKKQPILLPERQKPQPQCGGREQFMKQFVYTITDENGIHARPAGQLVQAAKAYESEITLTKGDKTASAKKLFALMGLGVKQGDPVTVTVEGSDEAEAAAGVEAFLKANL</sequence>
<reference evidence="6" key="1">
    <citation type="submission" date="2010-03" db="EMBL/GenBank/DDBJ databases">
        <title>The genome sequence of Ruminococcus sp. 18P13.</title>
        <authorList>
            <consortium name="metaHIT consortium -- http://www.metahit.eu/"/>
            <person name="Pajon A."/>
            <person name="Turner K."/>
            <person name="Parkhill J."/>
            <person name="Bernalier A."/>
        </authorList>
    </citation>
    <scope>NUCLEOTIDE SEQUENCE [LARGE SCALE GENOMIC DNA]</scope>
    <source>
        <strain evidence="6">Type strain: 18P13</strain>
    </source>
</reference>
<dbReference type="Proteomes" id="UP000007054">
    <property type="component" value="Chromosome"/>
</dbReference>
<dbReference type="InterPro" id="IPR035895">
    <property type="entry name" value="HPr-like_sf"/>
</dbReference>
<reference evidence="6" key="2">
    <citation type="submission" date="2010-03" db="EMBL/GenBank/DDBJ databases">
        <authorList>
            <person name="Pajon A."/>
        </authorList>
    </citation>
    <scope>NUCLEOTIDE SEQUENCE</scope>
    <source>
        <strain evidence="6">Type strain: 18P13</strain>
    </source>
</reference>
<dbReference type="CDD" id="cd00367">
    <property type="entry name" value="PTS-HPr_like"/>
    <property type="match status" value="1"/>
</dbReference>
<proteinExistence type="predicted"/>
<dbReference type="HOGENOM" id="CLU_136230_2_0_9"/>
<keyword evidence="7" id="KW-1185">Reference proteome</keyword>
<accession>D4LBF6</accession>
<gene>
    <name evidence="6" type="ordered locus">RUM_07550</name>
</gene>
<dbReference type="Gene3D" id="3.30.1340.10">
    <property type="entry name" value="HPr-like"/>
    <property type="match status" value="1"/>
</dbReference>
<keyword evidence="3" id="KW-0813">Transport</keyword>
<dbReference type="PANTHER" id="PTHR33705:SF1">
    <property type="entry name" value="PHOSPHOCARRIER PROTEIN HPR"/>
    <property type="match status" value="1"/>
</dbReference>
<dbReference type="NCBIfam" id="TIGR01003">
    <property type="entry name" value="PTS_HPr_family"/>
    <property type="match status" value="1"/>
</dbReference>
<dbReference type="InterPro" id="IPR000032">
    <property type="entry name" value="HPr-like"/>
</dbReference>
<keyword evidence="6" id="KW-0808">Transferase</keyword>
<dbReference type="STRING" id="213810.RUM_07550"/>
<protein>
    <recommendedName>
        <fullName evidence="2">Phosphocarrier protein HPr</fullName>
    </recommendedName>
</protein>
<dbReference type="SUPFAM" id="SSF55594">
    <property type="entry name" value="HPr-like"/>
    <property type="match status" value="1"/>
</dbReference>
<organism evidence="6 7">
    <name type="scientific">Ruminococcus champanellensis (strain DSM 18848 / JCM 17042 / KCTC 15320 / 18P13)</name>
    <dbReference type="NCBI Taxonomy" id="213810"/>
    <lineage>
        <taxon>Bacteria</taxon>
        <taxon>Bacillati</taxon>
        <taxon>Bacillota</taxon>
        <taxon>Clostridia</taxon>
        <taxon>Eubacteriales</taxon>
        <taxon>Oscillospiraceae</taxon>
        <taxon>Ruminococcus</taxon>
    </lineage>
</organism>
<comment type="function">
    <text evidence="1">General (non sugar-specific) component of the phosphoenolpyruvate-dependent sugar phosphotransferase system (sugar PTS). This major carbohydrate active-transport system catalyzes the phosphorylation of incoming sugar substrates concomitantly with their translocation across the cell membrane. The phosphoryl group from phosphoenolpyruvate (PEP) is transferred to the phosphoryl carrier protein HPr by enzyme I. Phospho-HPr then transfers it to the PTS EIIA domain.</text>
</comment>
<name>D4LBF6_RUMC1</name>
<dbReference type="PATRIC" id="fig|213810.4.peg.647"/>
<evidence type="ECO:0000256" key="1">
    <source>
        <dbReference type="ARBA" id="ARBA00003681"/>
    </source>
</evidence>
<evidence type="ECO:0000256" key="2">
    <source>
        <dbReference type="ARBA" id="ARBA00020422"/>
    </source>
</evidence>
<evidence type="ECO:0000256" key="4">
    <source>
        <dbReference type="SAM" id="MobiDB-lite"/>
    </source>
</evidence>
<dbReference type="Pfam" id="PF00381">
    <property type="entry name" value="PTS-HPr"/>
    <property type="match status" value="1"/>
</dbReference>
<dbReference type="PRINTS" id="PR00107">
    <property type="entry name" value="PHOSPHOCPHPR"/>
</dbReference>
<keyword evidence="3" id="KW-0762">Sugar transport</keyword>
<evidence type="ECO:0000313" key="6">
    <source>
        <dbReference type="EMBL" id="CBL16951.1"/>
    </source>
</evidence>
<dbReference type="PROSITE" id="PS51350">
    <property type="entry name" value="PTS_HPR_DOM"/>
    <property type="match status" value="1"/>
</dbReference>
<feature type="domain" description="HPr" evidence="5">
    <location>
        <begin position="27"/>
        <end position="111"/>
    </location>
</feature>
<dbReference type="PANTHER" id="PTHR33705">
    <property type="entry name" value="PHOSPHOCARRIER PROTEIN HPR"/>
    <property type="match status" value="1"/>
</dbReference>
<dbReference type="InterPro" id="IPR050399">
    <property type="entry name" value="HPr"/>
</dbReference>
<dbReference type="AlphaFoldDB" id="D4LBF6"/>
<evidence type="ECO:0000256" key="3">
    <source>
        <dbReference type="ARBA" id="ARBA00022597"/>
    </source>
</evidence>
<dbReference type="GO" id="GO:0016740">
    <property type="term" value="F:transferase activity"/>
    <property type="evidence" value="ECO:0007669"/>
    <property type="project" value="UniProtKB-KW"/>
</dbReference>
<evidence type="ECO:0000313" key="7">
    <source>
        <dbReference type="Proteomes" id="UP000007054"/>
    </source>
</evidence>
<feature type="region of interest" description="Disordered" evidence="4">
    <location>
        <begin position="1"/>
        <end position="20"/>
    </location>
</feature>
<dbReference type="KEGG" id="rch:RUM_07550"/>